<comment type="function">
    <text evidence="11">Catalyzes the addition and repair of the essential 3'-terminal CCA sequence in tRNAs without using a nucleic acid template. Adds these three nucleotides in the order of C, C, and A to the tRNA nucleotide-73, using CTP and ATP as substrates and producing inorganic pyrophosphate. tRNA 3'-terminal CCA addition is required both for tRNA processing and repair. Also involved in tRNA surveillance by mediating tandem CCA addition to generate a CCACCA at the 3' terminus of unstable tRNAs. While stable tRNAs receive only 3'-terminal CCA, unstable tRNAs are marked with CCACCA and rapidly degraded.</text>
</comment>
<keyword evidence="10 11" id="KW-0694">RNA-binding</keyword>
<feature type="binding site" evidence="11">
    <location>
        <position position="8"/>
    </location>
    <ligand>
        <name>ATP</name>
        <dbReference type="ChEBI" id="CHEBI:30616"/>
    </ligand>
</feature>
<dbReference type="SUPFAM" id="SSF81891">
    <property type="entry name" value="Poly A polymerase C-terminal region-like"/>
    <property type="match status" value="1"/>
</dbReference>
<dbReference type="GO" id="GO:0042245">
    <property type="term" value="P:RNA repair"/>
    <property type="evidence" value="ECO:0007669"/>
    <property type="project" value="UniProtKB-KW"/>
</dbReference>
<dbReference type="InterPro" id="IPR043519">
    <property type="entry name" value="NT_sf"/>
</dbReference>
<dbReference type="EMBL" id="AUVB01000046">
    <property type="protein sequence ID" value="KGE03843.1"/>
    <property type="molecule type" value="Genomic_DNA"/>
</dbReference>
<dbReference type="InterPro" id="IPR002646">
    <property type="entry name" value="PolA_pol_head_dom"/>
</dbReference>
<dbReference type="PANTHER" id="PTHR47545:SF1">
    <property type="entry name" value="MULTIFUNCTIONAL CCA PROTEIN"/>
    <property type="match status" value="1"/>
</dbReference>
<dbReference type="Proteomes" id="UP000029640">
    <property type="component" value="Unassembled WGS sequence"/>
</dbReference>
<keyword evidence="15" id="KW-1185">Reference proteome</keyword>
<comment type="catalytic activity">
    <reaction evidence="11">
        <text>a tRNA with a 3' CCA end + 2 CTP + ATP = a tRNA with a 3' CCACCA end + 3 diphosphate</text>
        <dbReference type="Rhea" id="RHEA:76235"/>
        <dbReference type="Rhea" id="RHEA-COMP:10468"/>
        <dbReference type="Rhea" id="RHEA-COMP:18655"/>
        <dbReference type="ChEBI" id="CHEBI:30616"/>
        <dbReference type="ChEBI" id="CHEBI:33019"/>
        <dbReference type="ChEBI" id="CHEBI:37563"/>
        <dbReference type="ChEBI" id="CHEBI:83071"/>
        <dbReference type="ChEBI" id="CHEBI:195187"/>
    </reaction>
</comment>
<feature type="binding site" evidence="11">
    <location>
        <position position="91"/>
    </location>
    <ligand>
        <name>CTP</name>
        <dbReference type="ChEBI" id="CHEBI:37563"/>
    </ligand>
</feature>
<evidence type="ECO:0000259" key="12">
    <source>
        <dbReference type="Pfam" id="PF01743"/>
    </source>
</evidence>
<dbReference type="Pfam" id="PF01743">
    <property type="entry name" value="PolyA_pol"/>
    <property type="match status" value="1"/>
</dbReference>
<dbReference type="InterPro" id="IPR050124">
    <property type="entry name" value="tRNA_CCA-adding_enzyme"/>
</dbReference>
<evidence type="ECO:0000256" key="3">
    <source>
        <dbReference type="ARBA" id="ARBA00022694"/>
    </source>
</evidence>
<evidence type="ECO:0000256" key="4">
    <source>
        <dbReference type="ARBA" id="ARBA00022695"/>
    </source>
</evidence>
<dbReference type="HOGENOM" id="CLU_015961_1_1_6"/>
<reference evidence="14 15" key="1">
    <citation type="journal article" date="2014" name="Genome Announc.">
        <title>Genome Sequence of Gammaproteobacterial Pseudohaliea rubra Type Strain DSM 19751, Isolated from Coastal Seawater of the Mediterranean Sea.</title>
        <authorList>
            <person name="Spring S."/>
            <person name="Fiebig A."/>
            <person name="Riedel T."/>
            <person name="Goker M."/>
            <person name="Klenk H.P."/>
        </authorList>
    </citation>
    <scope>NUCLEOTIDE SEQUENCE [LARGE SCALE GENOMIC DNA]</scope>
    <source>
        <strain evidence="14 15">DSM 19751</strain>
    </source>
</reference>
<evidence type="ECO:0000259" key="13">
    <source>
        <dbReference type="Pfam" id="PF12627"/>
    </source>
</evidence>
<evidence type="ECO:0000256" key="8">
    <source>
        <dbReference type="ARBA" id="ARBA00022840"/>
    </source>
</evidence>
<feature type="binding site" evidence="11">
    <location>
        <position position="91"/>
    </location>
    <ligand>
        <name>ATP</name>
        <dbReference type="ChEBI" id="CHEBI:30616"/>
    </ligand>
</feature>
<keyword evidence="9 11" id="KW-0460">Magnesium</keyword>
<keyword evidence="5 11" id="KW-0479">Metal-binding</keyword>
<dbReference type="GO" id="GO:0000049">
    <property type="term" value="F:tRNA binding"/>
    <property type="evidence" value="ECO:0007669"/>
    <property type="project" value="UniProtKB-UniRule"/>
</dbReference>
<dbReference type="STRING" id="1265313.HRUBRA_01590"/>
<dbReference type="PATRIC" id="fig|1265313.6.peg.1573"/>
<dbReference type="PIRSF" id="PIRSF000813">
    <property type="entry name" value="CCA_bact"/>
    <property type="match status" value="1"/>
</dbReference>
<dbReference type="AlphaFoldDB" id="A0A095VRW2"/>
<comment type="miscellaneous">
    <text evidence="11">A single active site specifically recognizes both ATP and CTP and is responsible for their addition.</text>
</comment>
<comment type="caution">
    <text evidence="14">The sequence shown here is derived from an EMBL/GenBank/DDBJ whole genome shotgun (WGS) entry which is preliminary data.</text>
</comment>
<evidence type="ECO:0000256" key="6">
    <source>
        <dbReference type="ARBA" id="ARBA00022741"/>
    </source>
</evidence>
<feature type="binding site" evidence="11">
    <location>
        <position position="8"/>
    </location>
    <ligand>
        <name>CTP</name>
        <dbReference type="ChEBI" id="CHEBI:37563"/>
    </ligand>
</feature>
<protein>
    <recommendedName>
        <fullName evidence="11">CCA-adding enzyme</fullName>
        <ecNumber evidence="11">2.7.7.72</ecNumber>
    </recommendedName>
    <alternativeName>
        <fullName evidence="11">CCA tRNA nucleotidyltransferase</fullName>
    </alternativeName>
    <alternativeName>
        <fullName evidence="11">tRNA CCA-pyrophosphorylase</fullName>
    </alternativeName>
    <alternativeName>
        <fullName evidence="11">tRNA adenylyl-/cytidylyl- transferase</fullName>
    </alternativeName>
    <alternativeName>
        <fullName evidence="11">tRNA nucleotidyltransferase</fullName>
    </alternativeName>
    <alternativeName>
        <fullName evidence="11">tRNA-NT</fullName>
    </alternativeName>
</protein>
<comment type="similarity">
    <text evidence="11">Belongs to the tRNA nucleotidyltransferase/poly(A) polymerase family. Bacterial CCA-adding enzyme type 2 subfamily.</text>
</comment>
<dbReference type="PANTHER" id="PTHR47545">
    <property type="entry name" value="MULTIFUNCTIONAL CCA PROTEIN"/>
    <property type="match status" value="1"/>
</dbReference>
<gene>
    <name evidence="11" type="primary">cca</name>
    <name evidence="14" type="ORF">HRUBRA_01590</name>
</gene>
<dbReference type="Pfam" id="PF12627">
    <property type="entry name" value="PolyA_pol_RNAbd"/>
    <property type="match status" value="1"/>
</dbReference>
<keyword evidence="7 11" id="KW-0692">RNA repair</keyword>
<evidence type="ECO:0000313" key="15">
    <source>
        <dbReference type="Proteomes" id="UP000029640"/>
    </source>
</evidence>
<feature type="binding site" evidence="11">
    <location>
        <position position="137"/>
    </location>
    <ligand>
        <name>CTP</name>
        <dbReference type="ChEBI" id="CHEBI:37563"/>
    </ligand>
</feature>
<sequence>METYLVGGAVRDELLGHPFTEKDWVVVGARPEDLLEQGYTPVGKDFPVFLHPESKEEFALARTERKQGHGYTGFAVHAAPEVSLEEDLRRRDLTVNAMARDPDGHLIDPYGGQRDLEARVLRHVSPAFVEDPLRVLRTARFAARYHHLGFHIAPETLALMGEIVTQGELEHLPAERVWTETEKALHEADPAVYIAVLKACGALAALAPELDRRSDAALAQLTAAAAHSDDSALRFAALVHGLEPPALERLCERLKVPRRHRELALLLAAQAGRAARARTLSSEELLVLLEAAGALRDNGRFEAFIEGAAALAGDDFPADYLRRARDLARDVSAASFVAEGLTGKAIGQAMEAERIRRLNALAVSPAGE</sequence>
<evidence type="ECO:0000313" key="14">
    <source>
        <dbReference type="EMBL" id="KGE03843.1"/>
    </source>
</evidence>
<dbReference type="InterPro" id="IPR032828">
    <property type="entry name" value="PolyA_RNA-bd"/>
</dbReference>
<keyword evidence="2 11" id="KW-0808">Transferase</keyword>
<feature type="domain" description="Poly A polymerase head" evidence="12">
    <location>
        <begin position="3"/>
        <end position="122"/>
    </location>
</feature>
<feature type="binding site" evidence="11">
    <location>
        <position position="23"/>
    </location>
    <ligand>
        <name>Mg(2+)</name>
        <dbReference type="ChEBI" id="CHEBI:18420"/>
    </ligand>
</feature>
<feature type="binding site" evidence="11">
    <location>
        <position position="140"/>
    </location>
    <ligand>
        <name>CTP</name>
        <dbReference type="ChEBI" id="CHEBI:37563"/>
    </ligand>
</feature>
<dbReference type="GO" id="GO:0000287">
    <property type="term" value="F:magnesium ion binding"/>
    <property type="evidence" value="ECO:0007669"/>
    <property type="project" value="UniProtKB-UniRule"/>
</dbReference>
<evidence type="ECO:0000256" key="1">
    <source>
        <dbReference type="ARBA" id="ARBA00001946"/>
    </source>
</evidence>
<feature type="binding site" evidence="11">
    <location>
        <position position="140"/>
    </location>
    <ligand>
        <name>ATP</name>
        <dbReference type="ChEBI" id="CHEBI:30616"/>
    </ligand>
</feature>
<evidence type="ECO:0000256" key="5">
    <source>
        <dbReference type="ARBA" id="ARBA00022723"/>
    </source>
</evidence>
<dbReference type="EC" id="2.7.7.72" evidence="11"/>
<evidence type="ECO:0000256" key="11">
    <source>
        <dbReference type="HAMAP-Rule" id="MF_01262"/>
    </source>
</evidence>
<dbReference type="GO" id="GO:0001680">
    <property type="term" value="P:tRNA 3'-terminal CCA addition"/>
    <property type="evidence" value="ECO:0007669"/>
    <property type="project" value="UniProtKB-UniRule"/>
</dbReference>
<evidence type="ECO:0000256" key="10">
    <source>
        <dbReference type="ARBA" id="ARBA00022884"/>
    </source>
</evidence>
<dbReference type="SUPFAM" id="SSF81301">
    <property type="entry name" value="Nucleotidyltransferase"/>
    <property type="match status" value="1"/>
</dbReference>
<feature type="binding site" evidence="11">
    <location>
        <position position="137"/>
    </location>
    <ligand>
        <name>ATP</name>
        <dbReference type="ChEBI" id="CHEBI:30616"/>
    </ligand>
</feature>
<dbReference type="GO" id="GO:0004810">
    <property type="term" value="F:CCA tRNA nucleotidyltransferase activity"/>
    <property type="evidence" value="ECO:0007669"/>
    <property type="project" value="UniProtKB-UniRule"/>
</dbReference>
<dbReference type="InterPro" id="IPR012006">
    <property type="entry name" value="CCA_bact"/>
</dbReference>
<dbReference type="Gene3D" id="1.10.3090.10">
    <property type="entry name" value="cca-adding enzyme, domain 2"/>
    <property type="match status" value="1"/>
</dbReference>
<evidence type="ECO:0000256" key="7">
    <source>
        <dbReference type="ARBA" id="ARBA00022800"/>
    </source>
</evidence>
<name>A0A095VRW2_9GAMM</name>
<feature type="binding site" evidence="11">
    <location>
        <position position="21"/>
    </location>
    <ligand>
        <name>Mg(2+)</name>
        <dbReference type="ChEBI" id="CHEBI:18420"/>
    </ligand>
</feature>
<dbReference type="eggNOG" id="COG0617">
    <property type="taxonomic scope" value="Bacteria"/>
</dbReference>
<evidence type="ECO:0000256" key="2">
    <source>
        <dbReference type="ARBA" id="ARBA00022679"/>
    </source>
</evidence>
<comment type="catalytic activity">
    <reaction evidence="11">
        <text>a tRNA precursor + 2 CTP + ATP = a tRNA with a 3' CCA end + 3 diphosphate</text>
        <dbReference type="Rhea" id="RHEA:14433"/>
        <dbReference type="Rhea" id="RHEA-COMP:10465"/>
        <dbReference type="Rhea" id="RHEA-COMP:10468"/>
        <dbReference type="ChEBI" id="CHEBI:30616"/>
        <dbReference type="ChEBI" id="CHEBI:33019"/>
        <dbReference type="ChEBI" id="CHEBI:37563"/>
        <dbReference type="ChEBI" id="CHEBI:74896"/>
        <dbReference type="ChEBI" id="CHEBI:83071"/>
        <dbReference type="EC" id="2.7.7.72"/>
    </reaction>
</comment>
<dbReference type="OrthoDB" id="9805698at2"/>
<accession>A0A095VRW2</accession>
<feature type="domain" description="tRNA nucleotidyltransferase/poly(A) polymerase RNA and SrmB- binding" evidence="13">
    <location>
        <begin position="149"/>
        <end position="211"/>
    </location>
</feature>
<keyword evidence="3 11" id="KW-0819">tRNA processing</keyword>
<organism evidence="14 15">
    <name type="scientific">Pseudohaliea rubra DSM 19751</name>
    <dbReference type="NCBI Taxonomy" id="1265313"/>
    <lineage>
        <taxon>Bacteria</taxon>
        <taxon>Pseudomonadati</taxon>
        <taxon>Pseudomonadota</taxon>
        <taxon>Gammaproteobacteria</taxon>
        <taxon>Cellvibrionales</taxon>
        <taxon>Halieaceae</taxon>
        <taxon>Pseudohaliea</taxon>
    </lineage>
</organism>
<feature type="binding site" evidence="11">
    <location>
        <position position="11"/>
    </location>
    <ligand>
        <name>CTP</name>
        <dbReference type="ChEBI" id="CHEBI:37563"/>
    </ligand>
</feature>
<dbReference type="GO" id="GO:0005524">
    <property type="term" value="F:ATP binding"/>
    <property type="evidence" value="ECO:0007669"/>
    <property type="project" value="UniProtKB-UniRule"/>
</dbReference>
<keyword evidence="4 11" id="KW-0548">Nucleotidyltransferase</keyword>
<dbReference type="GO" id="GO:0160016">
    <property type="term" value="F:CCACCA tRNA nucleotidyltransferase activity"/>
    <property type="evidence" value="ECO:0007669"/>
    <property type="project" value="RHEA"/>
</dbReference>
<dbReference type="RefSeq" id="WP_035515729.1">
    <property type="nucleotide sequence ID" value="NZ_KN234757.1"/>
</dbReference>
<proteinExistence type="inferred from homology"/>
<keyword evidence="6 11" id="KW-0547">Nucleotide-binding</keyword>
<dbReference type="HAMAP" id="MF_01262">
    <property type="entry name" value="CCA_bact_type2"/>
    <property type="match status" value="1"/>
</dbReference>
<comment type="cofactor">
    <cofactor evidence="1 11">
        <name>Mg(2+)</name>
        <dbReference type="ChEBI" id="CHEBI:18420"/>
    </cofactor>
</comment>
<dbReference type="Gene3D" id="3.30.460.10">
    <property type="entry name" value="Beta Polymerase, domain 2"/>
    <property type="match status" value="1"/>
</dbReference>
<keyword evidence="8 11" id="KW-0067">ATP-binding</keyword>
<dbReference type="CDD" id="cd05398">
    <property type="entry name" value="NT_ClassII-CCAase"/>
    <property type="match status" value="1"/>
</dbReference>
<feature type="binding site" evidence="11">
    <location>
        <position position="11"/>
    </location>
    <ligand>
        <name>ATP</name>
        <dbReference type="ChEBI" id="CHEBI:30616"/>
    </ligand>
</feature>
<evidence type="ECO:0000256" key="9">
    <source>
        <dbReference type="ARBA" id="ARBA00022842"/>
    </source>
</evidence>